<dbReference type="PANTHER" id="PTHR31204">
    <property type="entry name" value="SIGMA INTRACELLULAR RECEPTOR 2"/>
    <property type="match status" value="1"/>
</dbReference>
<feature type="transmembrane region" description="Helical" evidence="7">
    <location>
        <begin position="78"/>
        <end position="100"/>
    </location>
</feature>
<evidence type="ECO:0000256" key="5">
    <source>
        <dbReference type="ARBA" id="ARBA00022989"/>
    </source>
</evidence>
<reference evidence="9" key="2">
    <citation type="journal article" date="2023" name="IMA Fungus">
        <title>Comparative genomic study of the Penicillium genus elucidates a diverse pangenome and 15 lateral gene transfer events.</title>
        <authorList>
            <person name="Petersen C."/>
            <person name="Sorensen T."/>
            <person name="Nielsen M.R."/>
            <person name="Sondergaard T.E."/>
            <person name="Sorensen J.L."/>
            <person name="Fitzpatrick D.A."/>
            <person name="Frisvad J.C."/>
            <person name="Nielsen K.L."/>
        </authorList>
    </citation>
    <scope>NUCLEOTIDE SEQUENCE</scope>
    <source>
        <strain evidence="9">IBT 3081</strain>
    </source>
</reference>
<dbReference type="GO" id="GO:0005789">
    <property type="term" value="C:endoplasmic reticulum membrane"/>
    <property type="evidence" value="ECO:0007669"/>
    <property type="project" value="UniProtKB-SubCell"/>
</dbReference>
<keyword evidence="6 7" id="KW-0472">Membrane</keyword>
<keyword evidence="3 7" id="KW-0812">Transmembrane</keyword>
<comment type="subcellular location">
    <subcellularLocation>
        <location evidence="1">Endoplasmic reticulum membrane</location>
        <topology evidence="1">Multi-pass membrane protein</topology>
    </subcellularLocation>
</comment>
<evidence type="ECO:0000256" key="7">
    <source>
        <dbReference type="PIRNR" id="PIRNR031032"/>
    </source>
</evidence>
<comment type="caution">
    <text evidence="9">The sequence shown here is derived from an EMBL/GenBank/DDBJ whole genome shotgun (WGS) entry which is preliminary data.</text>
</comment>
<comment type="similarity">
    <text evidence="2">Belongs to the TMEM97/sigma-2 receptor family.</text>
</comment>
<evidence type="ECO:0000256" key="2">
    <source>
        <dbReference type="ARBA" id="ARBA00009096"/>
    </source>
</evidence>
<keyword evidence="5 7" id="KW-1133">Transmembrane helix</keyword>
<organism evidence="9 10">
    <name type="scientific">Penicillium concentricum</name>
    <dbReference type="NCBI Taxonomy" id="293559"/>
    <lineage>
        <taxon>Eukaryota</taxon>
        <taxon>Fungi</taxon>
        <taxon>Dikarya</taxon>
        <taxon>Ascomycota</taxon>
        <taxon>Pezizomycotina</taxon>
        <taxon>Eurotiomycetes</taxon>
        <taxon>Eurotiomycetidae</taxon>
        <taxon>Eurotiales</taxon>
        <taxon>Aspergillaceae</taxon>
        <taxon>Penicillium</taxon>
    </lineage>
</organism>
<dbReference type="PANTHER" id="PTHR31204:SF1">
    <property type="entry name" value="SIGMA INTRACELLULAR RECEPTOR 2"/>
    <property type="match status" value="1"/>
</dbReference>
<dbReference type="InterPro" id="IPR016964">
    <property type="entry name" value="Sigma2_recept"/>
</dbReference>
<evidence type="ECO:0000256" key="4">
    <source>
        <dbReference type="ARBA" id="ARBA00022824"/>
    </source>
</evidence>
<feature type="transmembrane region" description="Helical" evidence="7">
    <location>
        <begin position="146"/>
        <end position="166"/>
    </location>
</feature>
<keyword evidence="4 7" id="KW-0256">Endoplasmic reticulum</keyword>
<accession>A0A9W9V9E6</accession>
<feature type="domain" description="EXPERA" evidence="8">
    <location>
        <begin position="7"/>
        <end position="159"/>
    </location>
</feature>
<evidence type="ECO:0000313" key="9">
    <source>
        <dbReference type="EMBL" id="KAJ5373662.1"/>
    </source>
</evidence>
<reference evidence="9" key="1">
    <citation type="submission" date="2022-12" db="EMBL/GenBank/DDBJ databases">
        <authorList>
            <person name="Petersen C."/>
        </authorList>
    </citation>
    <scope>NUCLEOTIDE SEQUENCE</scope>
    <source>
        <strain evidence="9">IBT 3081</strain>
    </source>
</reference>
<dbReference type="RefSeq" id="XP_056579648.1">
    <property type="nucleotide sequence ID" value="XM_056723398.1"/>
</dbReference>
<protein>
    <recommendedName>
        <fullName evidence="7">Efficient mitochondria targeting-associated protein 19</fullName>
    </recommendedName>
</protein>
<dbReference type="InterPro" id="IPR033118">
    <property type="entry name" value="EXPERA"/>
</dbReference>
<dbReference type="Pfam" id="PF05241">
    <property type="entry name" value="EBP"/>
    <property type="match status" value="1"/>
</dbReference>
<dbReference type="AlphaFoldDB" id="A0A9W9V9E6"/>
<evidence type="ECO:0000256" key="3">
    <source>
        <dbReference type="ARBA" id="ARBA00022692"/>
    </source>
</evidence>
<proteinExistence type="inferred from homology"/>
<dbReference type="EMBL" id="JAPZBT010000002">
    <property type="protein sequence ID" value="KAJ5373662.1"/>
    <property type="molecule type" value="Genomic_DNA"/>
</dbReference>
<dbReference type="OrthoDB" id="433124at2759"/>
<evidence type="ECO:0000313" key="10">
    <source>
        <dbReference type="Proteomes" id="UP001147752"/>
    </source>
</evidence>
<evidence type="ECO:0000256" key="1">
    <source>
        <dbReference type="ARBA" id="ARBA00004477"/>
    </source>
</evidence>
<feature type="transmembrane region" description="Helical" evidence="7">
    <location>
        <begin position="9"/>
        <end position="27"/>
    </location>
</feature>
<dbReference type="GeneID" id="81462581"/>
<name>A0A9W9V9E6_9EURO</name>
<evidence type="ECO:0000256" key="6">
    <source>
        <dbReference type="ARBA" id="ARBA00023136"/>
    </source>
</evidence>
<evidence type="ECO:0000259" key="8">
    <source>
        <dbReference type="PROSITE" id="PS51751"/>
    </source>
</evidence>
<dbReference type="Proteomes" id="UP001147752">
    <property type="component" value="Unassembled WGS sequence"/>
</dbReference>
<gene>
    <name evidence="9" type="ORF">N7517_005668</name>
</gene>
<dbReference type="InterPro" id="IPR051987">
    <property type="entry name" value="Sigma-2_receptor-like"/>
</dbReference>
<dbReference type="PROSITE" id="PS51751">
    <property type="entry name" value="EXPERA"/>
    <property type="match status" value="1"/>
</dbReference>
<sequence>MSCTRKRDWAYLLFFIIHVPIILRTLYLDNLHTCTNTNTVIDTVPLQPTILHTNLSHQLRDFYITTYRDKFFEDPPTWFTVFIWMELLYHLPISIWAVWGLHKDHPLVPVHLLVFGIQSFITTLTSLVVVWSWTDRSVAEKQQLSMLYAPYMALGGFMALDMVFRLRDKLMPKSKRE</sequence>
<feature type="transmembrane region" description="Helical" evidence="7">
    <location>
        <begin position="112"/>
        <end position="134"/>
    </location>
</feature>
<dbReference type="PIRSF" id="PIRSF031032">
    <property type="entry name" value="TMP_97_prd"/>
    <property type="match status" value="1"/>
</dbReference>
<keyword evidence="10" id="KW-1185">Reference proteome</keyword>